<dbReference type="InterPro" id="IPR028938">
    <property type="entry name" value="Rsf1-like"/>
</dbReference>
<dbReference type="EMBL" id="JAVIJP010000011">
    <property type="protein sequence ID" value="KAL3646805.1"/>
    <property type="molecule type" value="Genomic_DNA"/>
</dbReference>
<feature type="region of interest" description="Disordered" evidence="1">
    <location>
        <begin position="1"/>
        <end position="22"/>
    </location>
</feature>
<dbReference type="Proteomes" id="UP001632038">
    <property type="component" value="Unassembled WGS sequence"/>
</dbReference>
<accession>A0ABD3DX28</accession>
<sequence length="231" mass="26183">MAERGGGKEEDGQEREEGKRAQLKKSPTIRLILRVVALVESRIGMKTIPSLVIGYTDKLGKLRCKRGKGRNVAAIPHSSYEWETVATNFDEFVNVSKLFLSTNRTEVAVGKKLKNNMLPEIEKVHKRKEKLLKKQNRQALMLDNMMNMDGLVAGRSLRDRKPVTYTFDDDIEQWTKSPSFLHLQPQVELDGGKTLDLSNYPNIFMVERAILCELTARLMGTITIPIAETPN</sequence>
<name>A0ABD3DX28_9LAMI</name>
<gene>
    <name evidence="2" type="ORF">CASFOL_009349</name>
</gene>
<keyword evidence="3" id="KW-1185">Reference proteome</keyword>
<comment type="caution">
    <text evidence="2">The sequence shown here is derived from an EMBL/GenBank/DDBJ whole genome shotgun (WGS) entry which is preliminary data.</text>
</comment>
<organism evidence="2 3">
    <name type="scientific">Castilleja foliolosa</name>
    <dbReference type="NCBI Taxonomy" id="1961234"/>
    <lineage>
        <taxon>Eukaryota</taxon>
        <taxon>Viridiplantae</taxon>
        <taxon>Streptophyta</taxon>
        <taxon>Embryophyta</taxon>
        <taxon>Tracheophyta</taxon>
        <taxon>Spermatophyta</taxon>
        <taxon>Magnoliopsida</taxon>
        <taxon>eudicotyledons</taxon>
        <taxon>Gunneridae</taxon>
        <taxon>Pentapetalae</taxon>
        <taxon>asterids</taxon>
        <taxon>lamiids</taxon>
        <taxon>Lamiales</taxon>
        <taxon>Orobanchaceae</taxon>
        <taxon>Pedicularideae</taxon>
        <taxon>Castillejinae</taxon>
        <taxon>Castilleja</taxon>
    </lineage>
</organism>
<dbReference type="AlphaFoldDB" id="A0ABD3DX28"/>
<dbReference type="PANTHER" id="PTHR14296">
    <property type="entry name" value="REMODELING AND SPACING FACTOR 1"/>
    <property type="match status" value="1"/>
</dbReference>
<protein>
    <submittedName>
        <fullName evidence="2">Uncharacterized protein</fullName>
    </submittedName>
</protein>
<evidence type="ECO:0000313" key="3">
    <source>
        <dbReference type="Proteomes" id="UP001632038"/>
    </source>
</evidence>
<feature type="compositionally biased region" description="Basic and acidic residues" evidence="1">
    <location>
        <begin position="1"/>
        <end position="20"/>
    </location>
</feature>
<dbReference type="PANTHER" id="PTHR14296:SF3">
    <property type="entry name" value="DIKAR, ISOFORM F"/>
    <property type="match status" value="1"/>
</dbReference>
<evidence type="ECO:0000313" key="2">
    <source>
        <dbReference type="EMBL" id="KAL3646805.1"/>
    </source>
</evidence>
<proteinExistence type="predicted"/>
<reference evidence="3" key="1">
    <citation type="journal article" date="2024" name="IScience">
        <title>Strigolactones Initiate the Formation of Haustorium-like Structures in Castilleja.</title>
        <authorList>
            <person name="Buerger M."/>
            <person name="Peterson D."/>
            <person name="Chory J."/>
        </authorList>
    </citation>
    <scope>NUCLEOTIDE SEQUENCE [LARGE SCALE GENOMIC DNA]</scope>
</reference>
<evidence type="ECO:0000256" key="1">
    <source>
        <dbReference type="SAM" id="MobiDB-lite"/>
    </source>
</evidence>